<dbReference type="Proteomes" id="UP001306508">
    <property type="component" value="Unassembled WGS sequence"/>
</dbReference>
<feature type="chain" id="PRO_5043025536" evidence="1">
    <location>
        <begin position="22"/>
        <end position="146"/>
    </location>
</feature>
<reference evidence="3" key="1">
    <citation type="submission" date="2023-07" db="EMBL/GenBank/DDBJ databases">
        <title>A draft genome of Kazachstania heterogenica Y-27499.</title>
        <authorList>
            <person name="Donic C."/>
            <person name="Kralova J.S."/>
            <person name="Fidel L."/>
            <person name="Ben-Dor S."/>
            <person name="Jung S."/>
        </authorList>
    </citation>
    <scope>NUCLEOTIDE SEQUENCE [LARGE SCALE GENOMIC DNA]</scope>
    <source>
        <strain evidence="3">Y27499</strain>
    </source>
</reference>
<feature type="signal peptide" evidence="1">
    <location>
        <begin position="1"/>
        <end position="21"/>
    </location>
</feature>
<dbReference type="Pfam" id="PF17330">
    <property type="entry name" value="SWC7"/>
    <property type="match status" value="1"/>
</dbReference>
<dbReference type="EMBL" id="JAWIZZ010000041">
    <property type="protein sequence ID" value="KAK5780381.1"/>
    <property type="molecule type" value="Genomic_DNA"/>
</dbReference>
<comment type="caution">
    <text evidence="2">The sequence shown here is derived from an EMBL/GenBank/DDBJ whole genome shotgun (WGS) entry which is preliminary data.</text>
</comment>
<evidence type="ECO:0000313" key="3">
    <source>
        <dbReference type="Proteomes" id="UP001306508"/>
    </source>
</evidence>
<gene>
    <name evidence="2" type="ORF">RI543_002137</name>
</gene>
<accession>A0AAN7W3G4</accession>
<evidence type="ECO:0000313" key="2">
    <source>
        <dbReference type="EMBL" id="KAK5780381.1"/>
    </source>
</evidence>
<protein>
    <submittedName>
        <fullName evidence="2">Uncharacterized protein</fullName>
    </submittedName>
</protein>
<proteinExistence type="predicted"/>
<name>A0AAN7W3G4_9SACH</name>
<keyword evidence="1" id="KW-0732">Signal</keyword>
<evidence type="ECO:0000256" key="1">
    <source>
        <dbReference type="SAM" id="SignalP"/>
    </source>
</evidence>
<organism evidence="2 3">
    <name type="scientific">Arxiozyma heterogenica</name>
    <dbReference type="NCBI Taxonomy" id="278026"/>
    <lineage>
        <taxon>Eukaryota</taxon>
        <taxon>Fungi</taxon>
        <taxon>Dikarya</taxon>
        <taxon>Ascomycota</taxon>
        <taxon>Saccharomycotina</taxon>
        <taxon>Saccharomycetes</taxon>
        <taxon>Saccharomycetales</taxon>
        <taxon>Saccharomycetaceae</taxon>
        <taxon>Arxiozyma</taxon>
    </lineage>
</organism>
<sequence length="146" mass="17156">MLSELPPNIVLLLLQIILAHQQELCKLDKTLKLEYLLVDPILENEVLQKFTKHPMLKLYSRPTQNLTLRKLKTLVAEIFDNGFQIKYVDDNNVDFSELSDRYNKETIPNVISLANFYYEYRIIQLEKKLIPRAKSDLIHNLLQSTV</sequence>
<keyword evidence="3" id="KW-1185">Reference proteome</keyword>
<dbReference type="InterPro" id="IPR020195">
    <property type="entry name" value="SWR1_Swc7"/>
</dbReference>
<dbReference type="AlphaFoldDB" id="A0AAN7W3G4"/>